<sequence>MCSLRPENLPKLDLPADSELDADTAAFLTSLPRLNVWRMIARTGMVREYQAALSVMFGPDWIPGADREVIALRTFRQNASDYEVPQHFVLAEAAGLSRELSQAVLEDELDRLAPWFQRLCRMVDDMSTQAKLNAAQVRELVSHYGSQDKAAQAIMTMAWFHMLTRFVDSAGVPIDAGPDAYSGLSAPTRNG</sequence>
<dbReference type="AlphaFoldDB" id="A0A221NZD6"/>
<accession>A0A221NZD6</accession>
<gene>
    <name evidence="1" type="ORF">LK07_16320</name>
</gene>
<evidence type="ECO:0008006" key="3">
    <source>
        <dbReference type="Google" id="ProtNLM"/>
    </source>
</evidence>
<proteinExistence type="predicted"/>
<dbReference type="KEGG" id="splu:LK06_015185"/>
<dbReference type="Proteomes" id="UP000031501">
    <property type="component" value="Chromosome"/>
</dbReference>
<organism evidence="1 2">
    <name type="scientific">Streptomyces pluripotens</name>
    <dbReference type="NCBI Taxonomy" id="1355015"/>
    <lineage>
        <taxon>Bacteria</taxon>
        <taxon>Bacillati</taxon>
        <taxon>Actinomycetota</taxon>
        <taxon>Actinomycetes</taxon>
        <taxon>Kitasatosporales</taxon>
        <taxon>Streptomycetaceae</taxon>
        <taxon>Streptomyces</taxon>
    </lineage>
</organism>
<keyword evidence="2" id="KW-1185">Reference proteome</keyword>
<dbReference type="EMBL" id="CP022433">
    <property type="protein sequence ID" value="ASN25330.1"/>
    <property type="molecule type" value="Genomic_DNA"/>
</dbReference>
<evidence type="ECO:0000313" key="2">
    <source>
        <dbReference type="Proteomes" id="UP000031501"/>
    </source>
</evidence>
<dbReference type="OrthoDB" id="4704294at2"/>
<dbReference type="STRING" id="1355015.LK06_015185"/>
<dbReference type="InterPro" id="IPR029032">
    <property type="entry name" value="AhpD-like"/>
</dbReference>
<dbReference type="RefSeq" id="WP_043434465.1">
    <property type="nucleotide sequence ID" value="NZ_CP021080.1"/>
</dbReference>
<name>A0A221NZD6_9ACTN</name>
<evidence type="ECO:0000313" key="1">
    <source>
        <dbReference type="EMBL" id="ASN25330.1"/>
    </source>
</evidence>
<dbReference type="Gene3D" id="1.20.1290.10">
    <property type="entry name" value="AhpD-like"/>
    <property type="match status" value="1"/>
</dbReference>
<reference evidence="1 2" key="1">
    <citation type="submission" date="2017-07" db="EMBL/GenBank/DDBJ databases">
        <title>Genome sequence of Streptomyces pluripotens MUSC 137T.</title>
        <authorList>
            <person name="Ser H.-L."/>
            <person name="Lee L.-H."/>
        </authorList>
    </citation>
    <scope>NUCLEOTIDE SEQUENCE [LARGE SCALE GENOMIC DNA]</scope>
    <source>
        <strain evidence="1 2">MUSC 137</strain>
    </source>
</reference>
<protein>
    <recommendedName>
        <fullName evidence="3">Carboxymuconolactone decarboxylase family protein</fullName>
    </recommendedName>
</protein>
<dbReference type="SUPFAM" id="SSF69118">
    <property type="entry name" value="AhpD-like"/>
    <property type="match status" value="1"/>
</dbReference>